<dbReference type="Proteomes" id="UP001296993">
    <property type="component" value="Unassembled WGS sequence"/>
</dbReference>
<accession>A0ABS4XH81</accession>
<keyword evidence="1" id="KW-1133">Transmembrane helix</keyword>
<sequence>MFNTLVALVAVAVMGIGGAFNLEPNSTEMPPGVVPGVLLLIVYGLATFIPNLALTVRRLHDGYFSGWLYLLAFVPFVGSLVLLILVLMPSSPAGVRYDKMWEWTVV</sequence>
<comment type="caution">
    <text evidence="2">The sequence shown here is derived from an EMBL/GenBank/DDBJ whole genome shotgun (WGS) entry which is preliminary data.</text>
</comment>
<keyword evidence="3" id="KW-1185">Reference proteome</keyword>
<feature type="transmembrane region" description="Helical" evidence="1">
    <location>
        <begin position="35"/>
        <end position="54"/>
    </location>
</feature>
<evidence type="ECO:0000313" key="2">
    <source>
        <dbReference type="EMBL" id="MBP2387797.1"/>
    </source>
</evidence>
<protein>
    <submittedName>
        <fullName evidence="2">Uncharacterized membrane protein YhaH (DUF805 family)</fullName>
    </submittedName>
</protein>
<name>A0ABS4XH81_9MICC</name>
<gene>
    <name evidence="2" type="ORF">JOF47_003308</name>
</gene>
<feature type="transmembrane region" description="Helical" evidence="1">
    <location>
        <begin position="66"/>
        <end position="88"/>
    </location>
</feature>
<evidence type="ECO:0000256" key="1">
    <source>
        <dbReference type="SAM" id="Phobius"/>
    </source>
</evidence>
<evidence type="ECO:0000313" key="3">
    <source>
        <dbReference type="Proteomes" id="UP001296993"/>
    </source>
</evidence>
<keyword evidence="1" id="KW-0812">Transmembrane</keyword>
<keyword evidence="1" id="KW-0472">Membrane</keyword>
<dbReference type="PANTHER" id="PTHR34980:SF2">
    <property type="entry name" value="INNER MEMBRANE PROTEIN YHAH-RELATED"/>
    <property type="match status" value="1"/>
</dbReference>
<dbReference type="PANTHER" id="PTHR34980">
    <property type="entry name" value="INNER MEMBRANE PROTEIN-RELATED-RELATED"/>
    <property type="match status" value="1"/>
</dbReference>
<organism evidence="2 3">
    <name type="scientific">Paeniglutamicibacter kerguelensis</name>
    <dbReference type="NCBI Taxonomy" id="254788"/>
    <lineage>
        <taxon>Bacteria</taxon>
        <taxon>Bacillati</taxon>
        <taxon>Actinomycetota</taxon>
        <taxon>Actinomycetes</taxon>
        <taxon>Micrococcales</taxon>
        <taxon>Micrococcaceae</taxon>
        <taxon>Paeniglutamicibacter</taxon>
    </lineage>
</organism>
<reference evidence="2 3" key="1">
    <citation type="submission" date="2021-03" db="EMBL/GenBank/DDBJ databases">
        <title>Sequencing the genomes of 1000 actinobacteria strains.</title>
        <authorList>
            <person name="Klenk H.-P."/>
        </authorList>
    </citation>
    <scope>NUCLEOTIDE SEQUENCE [LARGE SCALE GENOMIC DNA]</scope>
    <source>
        <strain evidence="2 3">DSM 15797</strain>
    </source>
</reference>
<dbReference type="Pfam" id="PF05656">
    <property type="entry name" value="DUF805"/>
    <property type="match status" value="1"/>
</dbReference>
<dbReference type="RefSeq" id="WP_245356401.1">
    <property type="nucleotide sequence ID" value="NZ_BAAAJY010000001.1"/>
</dbReference>
<proteinExistence type="predicted"/>
<dbReference type="EMBL" id="JAGIOF010000001">
    <property type="protein sequence ID" value="MBP2387797.1"/>
    <property type="molecule type" value="Genomic_DNA"/>
</dbReference>
<dbReference type="InterPro" id="IPR008523">
    <property type="entry name" value="DUF805"/>
</dbReference>